<evidence type="ECO:0000256" key="6">
    <source>
        <dbReference type="ARBA" id="ARBA00023239"/>
    </source>
</evidence>
<dbReference type="SUPFAM" id="SSF48557">
    <property type="entry name" value="L-aspartase-like"/>
    <property type="match status" value="1"/>
</dbReference>
<dbReference type="OrthoDB" id="10051290at2759"/>
<dbReference type="InterPro" id="IPR024083">
    <property type="entry name" value="Fumarase/histidase_N"/>
</dbReference>
<feature type="compositionally biased region" description="Low complexity" evidence="10">
    <location>
        <begin position="560"/>
        <end position="569"/>
    </location>
</feature>
<dbReference type="PANTHER" id="PTHR10362">
    <property type="entry name" value="HISTIDINE AMMONIA-LYASE"/>
    <property type="match status" value="1"/>
</dbReference>
<proteinExistence type="inferred from homology"/>
<dbReference type="Pfam" id="PF00221">
    <property type="entry name" value="Lyase_aromatic"/>
    <property type="match status" value="2"/>
</dbReference>
<dbReference type="AlphaFoldDB" id="A0A8E0VJQ5"/>
<protein>
    <recommendedName>
        <fullName evidence="4 9">Histidine ammonia-lyase</fullName>
        <ecNumber evidence="3 9">4.3.1.3</ecNumber>
    </recommendedName>
</protein>
<evidence type="ECO:0000256" key="9">
    <source>
        <dbReference type="RuleBase" id="RU004479"/>
    </source>
</evidence>
<dbReference type="GO" id="GO:0019557">
    <property type="term" value="P:L-histidine catabolic process to glutamate and formate"/>
    <property type="evidence" value="ECO:0007669"/>
    <property type="project" value="UniProtKB-UniPathway"/>
</dbReference>
<dbReference type="InterPro" id="IPR008948">
    <property type="entry name" value="L-Aspartase-like"/>
</dbReference>
<feature type="region of interest" description="Disordered" evidence="10">
    <location>
        <begin position="551"/>
        <end position="594"/>
    </location>
</feature>
<keyword evidence="12" id="KW-1185">Reference proteome</keyword>
<keyword evidence="6 8" id="KW-0456">Lyase</keyword>
<dbReference type="InterPro" id="IPR001106">
    <property type="entry name" value="Aromatic_Lyase"/>
</dbReference>
<keyword evidence="5 9" id="KW-0369">Histidine metabolism</keyword>
<reference evidence="11" key="1">
    <citation type="submission" date="2019-05" db="EMBL/GenBank/DDBJ databases">
        <title>Annotation for the trematode Fasciolopsis buski.</title>
        <authorList>
            <person name="Choi Y.-J."/>
        </authorList>
    </citation>
    <scope>NUCLEOTIDE SEQUENCE</scope>
    <source>
        <strain evidence="11">HT</strain>
        <tissue evidence="11">Whole worm</tissue>
    </source>
</reference>
<dbReference type="GO" id="GO:0004397">
    <property type="term" value="F:histidine ammonia-lyase activity"/>
    <property type="evidence" value="ECO:0007669"/>
    <property type="project" value="UniProtKB-EC"/>
</dbReference>
<evidence type="ECO:0000256" key="5">
    <source>
        <dbReference type="ARBA" id="ARBA00022808"/>
    </source>
</evidence>
<evidence type="ECO:0000256" key="3">
    <source>
        <dbReference type="ARBA" id="ARBA00012994"/>
    </source>
</evidence>
<dbReference type="PROSITE" id="PS00488">
    <property type="entry name" value="PAL_HISTIDASE"/>
    <property type="match status" value="1"/>
</dbReference>
<dbReference type="InterPro" id="IPR005921">
    <property type="entry name" value="HutH"/>
</dbReference>
<evidence type="ECO:0000256" key="1">
    <source>
        <dbReference type="ARBA" id="ARBA00005113"/>
    </source>
</evidence>
<name>A0A8E0VJQ5_9TREM</name>
<gene>
    <name evidence="11" type="ORF">FBUS_01946</name>
</gene>
<evidence type="ECO:0000256" key="7">
    <source>
        <dbReference type="ARBA" id="ARBA00049269"/>
    </source>
</evidence>
<dbReference type="NCBIfam" id="TIGR01225">
    <property type="entry name" value="hutH"/>
    <property type="match status" value="1"/>
</dbReference>
<accession>A0A8E0VJQ5</accession>
<dbReference type="GO" id="GO:0019556">
    <property type="term" value="P:L-histidine catabolic process to glutamate and formamide"/>
    <property type="evidence" value="ECO:0007669"/>
    <property type="project" value="UniProtKB-UniPathway"/>
</dbReference>
<comment type="caution">
    <text evidence="11">The sequence shown here is derived from an EMBL/GenBank/DDBJ whole genome shotgun (WGS) entry which is preliminary data.</text>
</comment>
<evidence type="ECO:0000256" key="4">
    <source>
        <dbReference type="ARBA" id="ARBA00017271"/>
    </source>
</evidence>
<dbReference type="Gene3D" id="1.10.275.10">
    <property type="entry name" value="Fumarase/aspartase (N-terminal domain)"/>
    <property type="match status" value="1"/>
</dbReference>
<dbReference type="UniPathway" id="UPA00379">
    <property type="reaction ID" value="UER00549"/>
</dbReference>
<evidence type="ECO:0000313" key="12">
    <source>
        <dbReference type="Proteomes" id="UP000728185"/>
    </source>
</evidence>
<comment type="catalytic activity">
    <reaction evidence="7 9">
        <text>L-histidine = trans-urocanate + NH4(+)</text>
        <dbReference type="Rhea" id="RHEA:21232"/>
        <dbReference type="ChEBI" id="CHEBI:17771"/>
        <dbReference type="ChEBI" id="CHEBI:28938"/>
        <dbReference type="ChEBI" id="CHEBI:57595"/>
        <dbReference type="EC" id="4.3.1.3"/>
    </reaction>
</comment>
<dbReference type="FunFam" id="1.20.200.10:FF:000003">
    <property type="entry name" value="Histidine ammonia-lyase"/>
    <property type="match status" value="1"/>
</dbReference>
<sequence length="594" mass="65542">MLNLTALFSDFNPSLEDCPYYNVDGESITMEKLVELGAGKFRLALSKETSQKIANSRIIVDEIVSKNDIAYGITTGFGMFASTVIDKVKLKDLQASLLRSHAAGVGKPLSLRLTRMLFALRINVLSRGNSGISLQTLEQMIQIFNASCLPWVPEQGTVGASGDLAPLAHLALGLTGEGQMWSPTTGWTSAKNALMSNKVQPLDLKPKEMVLSCDILLYTHGYFSFQGLAMINGTQLICSIGSYAFVRAERVARQADIIAALTLDVCKGTSAAFDPGVSRVRPHKGQAMVCRRLRALLNNKLFHSELAESHRYCSRVQDPYSLRCCPQVHGIVWDTIEFVRGILTTELNSSTDNPLVFPGRKLVLSAGNFHGEYPAKALDYLAIAVHELANISERRLERLVNPAYSGLPAFLTKRGGLNSGFMMAHVTAAALVSENKVLCHPSSVDSLPTSAGQEDHVSMGGFSARKCLQVVRNIEHAQALEFLRPLKSTQPLEAVYRLVRTVSPAWEDDRFMSPEIEAVTCLIRENKVWEAVRPYLLQYDNEFPVDWSPERESKLPTDLSVSPSQNSSSTVTRRRAQSNSQHPFKKRPCIEKAQ</sequence>
<dbReference type="GO" id="GO:0005737">
    <property type="term" value="C:cytoplasm"/>
    <property type="evidence" value="ECO:0007669"/>
    <property type="project" value="InterPro"/>
</dbReference>
<evidence type="ECO:0000256" key="2">
    <source>
        <dbReference type="ARBA" id="ARBA00007238"/>
    </source>
</evidence>
<dbReference type="CDD" id="cd00332">
    <property type="entry name" value="PAL-HAL"/>
    <property type="match status" value="1"/>
</dbReference>
<dbReference type="Gene3D" id="1.20.200.10">
    <property type="entry name" value="Fumarase/aspartase (Central domain)"/>
    <property type="match status" value="1"/>
</dbReference>
<dbReference type="InterPro" id="IPR022313">
    <property type="entry name" value="Phe/His_NH3-lyase_AS"/>
</dbReference>
<evidence type="ECO:0000313" key="11">
    <source>
        <dbReference type="EMBL" id="KAA0193297.1"/>
    </source>
</evidence>
<dbReference type="NCBIfam" id="NF006871">
    <property type="entry name" value="PRK09367.1"/>
    <property type="match status" value="1"/>
</dbReference>
<organism evidence="11 12">
    <name type="scientific">Fasciolopsis buskii</name>
    <dbReference type="NCBI Taxonomy" id="27845"/>
    <lineage>
        <taxon>Eukaryota</taxon>
        <taxon>Metazoa</taxon>
        <taxon>Spiralia</taxon>
        <taxon>Lophotrochozoa</taxon>
        <taxon>Platyhelminthes</taxon>
        <taxon>Trematoda</taxon>
        <taxon>Digenea</taxon>
        <taxon>Plagiorchiida</taxon>
        <taxon>Echinostomata</taxon>
        <taxon>Echinostomatoidea</taxon>
        <taxon>Fasciolidae</taxon>
        <taxon>Fasciolopsis</taxon>
    </lineage>
</organism>
<dbReference type="Proteomes" id="UP000728185">
    <property type="component" value="Unassembled WGS sequence"/>
</dbReference>
<evidence type="ECO:0000256" key="8">
    <source>
        <dbReference type="RuleBase" id="RU003954"/>
    </source>
</evidence>
<dbReference type="EMBL" id="LUCM01005137">
    <property type="protein sequence ID" value="KAA0193297.1"/>
    <property type="molecule type" value="Genomic_DNA"/>
</dbReference>
<dbReference type="EC" id="4.3.1.3" evidence="3 9"/>
<comment type="pathway">
    <text evidence="1 9">Amino-acid degradation; L-histidine degradation into L-glutamate; N-formimidoyl-L-glutamate from L-histidine: step 1/3.</text>
</comment>
<evidence type="ECO:0000256" key="10">
    <source>
        <dbReference type="SAM" id="MobiDB-lite"/>
    </source>
</evidence>
<comment type="similarity">
    <text evidence="2 8">Belongs to the PAL/histidase family.</text>
</comment>